<evidence type="ECO:0000313" key="3">
    <source>
        <dbReference type="EMBL" id="KAK7484385.1"/>
    </source>
</evidence>
<evidence type="ECO:0000256" key="2">
    <source>
        <dbReference type="SAM" id="SignalP"/>
    </source>
</evidence>
<feature type="compositionally biased region" description="Polar residues" evidence="1">
    <location>
        <begin position="36"/>
        <end position="50"/>
    </location>
</feature>
<sequence length="125" mass="12886">MCLSAVLLCSCLPRSDSSVRQRARAVAARTGVVGSQPASEATGSTRSSVRGRTDTEEEGGDFPWTVELSGVDPTAPPAYTSAVAYPEAPPGGPGTMSPPPTYHDSTSDAPPPPSYESLFKDSSQA</sequence>
<evidence type="ECO:0000256" key="1">
    <source>
        <dbReference type="SAM" id="MobiDB-lite"/>
    </source>
</evidence>
<feature type="compositionally biased region" description="Pro residues" evidence="1">
    <location>
        <begin position="87"/>
        <end position="101"/>
    </location>
</feature>
<evidence type="ECO:0000313" key="4">
    <source>
        <dbReference type="Proteomes" id="UP001519460"/>
    </source>
</evidence>
<accession>A0ABD0KBJ8</accession>
<protein>
    <submittedName>
        <fullName evidence="3">Uncharacterized protein</fullName>
    </submittedName>
</protein>
<keyword evidence="4" id="KW-1185">Reference proteome</keyword>
<name>A0ABD0KBJ8_9CAEN</name>
<feature type="chain" id="PRO_5044825639" evidence="2">
    <location>
        <begin position="18"/>
        <end position="125"/>
    </location>
</feature>
<reference evidence="3 4" key="1">
    <citation type="journal article" date="2023" name="Sci. Data">
        <title>Genome assembly of the Korean intertidal mud-creeper Batillaria attramentaria.</title>
        <authorList>
            <person name="Patra A.K."/>
            <person name="Ho P.T."/>
            <person name="Jun S."/>
            <person name="Lee S.J."/>
            <person name="Kim Y."/>
            <person name="Won Y.J."/>
        </authorList>
    </citation>
    <scope>NUCLEOTIDE SEQUENCE [LARGE SCALE GENOMIC DNA]</scope>
    <source>
        <strain evidence="3">Wonlab-2016</strain>
    </source>
</reference>
<organism evidence="3 4">
    <name type="scientific">Batillaria attramentaria</name>
    <dbReference type="NCBI Taxonomy" id="370345"/>
    <lineage>
        <taxon>Eukaryota</taxon>
        <taxon>Metazoa</taxon>
        <taxon>Spiralia</taxon>
        <taxon>Lophotrochozoa</taxon>
        <taxon>Mollusca</taxon>
        <taxon>Gastropoda</taxon>
        <taxon>Caenogastropoda</taxon>
        <taxon>Sorbeoconcha</taxon>
        <taxon>Cerithioidea</taxon>
        <taxon>Batillariidae</taxon>
        <taxon>Batillaria</taxon>
    </lineage>
</organism>
<dbReference type="AlphaFoldDB" id="A0ABD0KBJ8"/>
<comment type="caution">
    <text evidence="3">The sequence shown here is derived from an EMBL/GenBank/DDBJ whole genome shotgun (WGS) entry which is preliminary data.</text>
</comment>
<keyword evidence="2" id="KW-0732">Signal</keyword>
<gene>
    <name evidence="3" type="ORF">BaRGS_00024390</name>
</gene>
<dbReference type="EMBL" id="JACVVK020000211">
    <property type="protein sequence ID" value="KAK7484385.1"/>
    <property type="molecule type" value="Genomic_DNA"/>
</dbReference>
<feature type="region of interest" description="Disordered" evidence="1">
    <location>
        <begin position="28"/>
        <end position="125"/>
    </location>
</feature>
<dbReference type="Proteomes" id="UP001519460">
    <property type="component" value="Unassembled WGS sequence"/>
</dbReference>
<proteinExistence type="predicted"/>
<feature type="signal peptide" evidence="2">
    <location>
        <begin position="1"/>
        <end position="17"/>
    </location>
</feature>